<protein>
    <recommendedName>
        <fullName evidence="1">DUF659 domain-containing protein</fullName>
    </recommendedName>
</protein>
<feature type="domain" description="DUF659" evidence="1">
    <location>
        <begin position="3"/>
        <end position="100"/>
    </location>
</feature>
<dbReference type="Proteomes" id="UP000015106">
    <property type="component" value="Chromosome 7"/>
</dbReference>
<reference evidence="2" key="3">
    <citation type="submission" date="2022-06" db="UniProtKB">
        <authorList>
            <consortium name="EnsemblPlants"/>
        </authorList>
    </citation>
    <scope>IDENTIFICATION</scope>
</reference>
<reference evidence="3" key="1">
    <citation type="journal article" date="2013" name="Nature">
        <title>Draft genome of the wheat A-genome progenitor Triticum urartu.</title>
        <authorList>
            <person name="Ling H.Q."/>
            <person name="Zhao S."/>
            <person name="Liu D."/>
            <person name="Wang J."/>
            <person name="Sun H."/>
            <person name="Zhang C."/>
            <person name="Fan H."/>
            <person name="Li D."/>
            <person name="Dong L."/>
            <person name="Tao Y."/>
            <person name="Gao C."/>
            <person name="Wu H."/>
            <person name="Li Y."/>
            <person name="Cui Y."/>
            <person name="Guo X."/>
            <person name="Zheng S."/>
            <person name="Wang B."/>
            <person name="Yu K."/>
            <person name="Liang Q."/>
            <person name="Yang W."/>
            <person name="Lou X."/>
            <person name="Chen J."/>
            <person name="Feng M."/>
            <person name="Jian J."/>
            <person name="Zhang X."/>
            <person name="Luo G."/>
            <person name="Jiang Y."/>
            <person name="Liu J."/>
            <person name="Wang Z."/>
            <person name="Sha Y."/>
            <person name="Zhang B."/>
            <person name="Wu H."/>
            <person name="Tang D."/>
            <person name="Shen Q."/>
            <person name="Xue P."/>
            <person name="Zou S."/>
            <person name="Wang X."/>
            <person name="Liu X."/>
            <person name="Wang F."/>
            <person name="Yang Y."/>
            <person name="An X."/>
            <person name="Dong Z."/>
            <person name="Zhang K."/>
            <person name="Zhang X."/>
            <person name="Luo M.C."/>
            <person name="Dvorak J."/>
            <person name="Tong Y."/>
            <person name="Wang J."/>
            <person name="Yang H."/>
            <person name="Li Z."/>
            <person name="Wang D."/>
            <person name="Zhang A."/>
            <person name="Wang J."/>
        </authorList>
    </citation>
    <scope>NUCLEOTIDE SEQUENCE</scope>
    <source>
        <strain evidence="3">cv. G1812</strain>
    </source>
</reference>
<proteinExistence type="predicted"/>
<dbReference type="InterPro" id="IPR012337">
    <property type="entry name" value="RNaseH-like_sf"/>
</dbReference>
<evidence type="ECO:0000313" key="3">
    <source>
        <dbReference type="Proteomes" id="UP000015106"/>
    </source>
</evidence>
<dbReference type="EnsemblPlants" id="TuG1812G0700000327.01.T01">
    <property type="protein sequence ID" value="TuG1812G0700000327.01.T01"/>
    <property type="gene ID" value="TuG1812G0700000327.01"/>
</dbReference>
<sequence length="381" mass="44595">MTKGGPMFLKALNTEGEMKTKEFIFGRLKEVIEEVGSKNVVQVVTDNAGNCKYAGLRIEAHYKNIFWTPCVVHTLNLAMKDICDPKNNKGGNAELTWIKQAGDDAFYIKHYIMNHSMRLSMFNHFSKLKFLAIAETRFASLHIMLKRLMLVKPSLEKMVLSDEWNNYKEDDLEKAAYVKQLILNEVWWGKIKFIIAFTEPIYSMIRVADTDKSTLHLIYEMWDTMIEKVKVAIYREERKEHWEESPFHDVVHDILIVRWTKSYTPLHCMAHSVNPKYYTSSWIEEVPGRVSPHNDAEISENRNKFFKKFFTNQDDMRRVKQQFADFSLCMNAFEDPEAIEDRAHFDPKHWWGTYGVHTPELKDLALMLLGQPSSSSCCERN</sequence>
<dbReference type="PANTHER" id="PTHR32166:SF81">
    <property type="entry name" value="OS06G0658400 PROTEIN"/>
    <property type="match status" value="1"/>
</dbReference>
<evidence type="ECO:0000259" key="1">
    <source>
        <dbReference type="Pfam" id="PF04937"/>
    </source>
</evidence>
<dbReference type="SUPFAM" id="SSF53098">
    <property type="entry name" value="Ribonuclease H-like"/>
    <property type="match status" value="1"/>
</dbReference>
<dbReference type="Pfam" id="PF04937">
    <property type="entry name" value="DUF659"/>
    <property type="match status" value="1"/>
</dbReference>
<dbReference type="AlphaFoldDB" id="A0A8R7QUW2"/>
<dbReference type="PANTHER" id="PTHR32166">
    <property type="entry name" value="OSJNBA0013A04.12 PROTEIN"/>
    <property type="match status" value="1"/>
</dbReference>
<name>A0A8R7QUW2_TRIUA</name>
<keyword evidence="3" id="KW-1185">Reference proteome</keyword>
<reference evidence="2" key="2">
    <citation type="submission" date="2018-03" db="EMBL/GenBank/DDBJ databases">
        <title>The Triticum urartu genome reveals the dynamic nature of wheat genome evolution.</title>
        <authorList>
            <person name="Ling H."/>
            <person name="Ma B."/>
            <person name="Shi X."/>
            <person name="Liu H."/>
            <person name="Dong L."/>
            <person name="Sun H."/>
            <person name="Cao Y."/>
            <person name="Gao Q."/>
            <person name="Zheng S."/>
            <person name="Li Y."/>
            <person name="Yu Y."/>
            <person name="Du H."/>
            <person name="Qi M."/>
            <person name="Li Y."/>
            <person name="Yu H."/>
            <person name="Cui Y."/>
            <person name="Wang N."/>
            <person name="Chen C."/>
            <person name="Wu H."/>
            <person name="Zhao Y."/>
            <person name="Zhang J."/>
            <person name="Li Y."/>
            <person name="Zhou W."/>
            <person name="Zhang B."/>
            <person name="Hu W."/>
            <person name="Eijk M."/>
            <person name="Tang J."/>
            <person name="Witsenboer H."/>
            <person name="Zhao S."/>
            <person name="Li Z."/>
            <person name="Zhang A."/>
            <person name="Wang D."/>
            <person name="Liang C."/>
        </authorList>
    </citation>
    <scope>NUCLEOTIDE SEQUENCE [LARGE SCALE GENOMIC DNA]</scope>
    <source>
        <strain evidence="2">cv. G1812</strain>
    </source>
</reference>
<dbReference type="InterPro" id="IPR007021">
    <property type="entry name" value="DUF659"/>
</dbReference>
<evidence type="ECO:0000313" key="2">
    <source>
        <dbReference type="EnsemblPlants" id="TuG1812G0700000327.01.T01"/>
    </source>
</evidence>
<organism evidence="2 3">
    <name type="scientific">Triticum urartu</name>
    <name type="common">Red wild einkorn</name>
    <name type="synonym">Crithodium urartu</name>
    <dbReference type="NCBI Taxonomy" id="4572"/>
    <lineage>
        <taxon>Eukaryota</taxon>
        <taxon>Viridiplantae</taxon>
        <taxon>Streptophyta</taxon>
        <taxon>Embryophyta</taxon>
        <taxon>Tracheophyta</taxon>
        <taxon>Spermatophyta</taxon>
        <taxon>Magnoliopsida</taxon>
        <taxon>Liliopsida</taxon>
        <taxon>Poales</taxon>
        <taxon>Poaceae</taxon>
        <taxon>BOP clade</taxon>
        <taxon>Pooideae</taxon>
        <taxon>Triticodae</taxon>
        <taxon>Triticeae</taxon>
        <taxon>Triticinae</taxon>
        <taxon>Triticum</taxon>
    </lineage>
</organism>
<accession>A0A8R7QUW2</accession>
<dbReference type="Gramene" id="TuG1812G0700000327.01.T01">
    <property type="protein sequence ID" value="TuG1812G0700000327.01.T01"/>
    <property type="gene ID" value="TuG1812G0700000327.01"/>
</dbReference>